<comment type="caution">
    <text evidence="16">The sequence shown here is derived from an EMBL/GenBank/DDBJ whole genome shotgun (WGS) entry which is preliminary data.</text>
</comment>
<evidence type="ECO:0000256" key="4">
    <source>
        <dbReference type="ARBA" id="ARBA00013145"/>
    </source>
</evidence>
<dbReference type="PANTHER" id="PTHR18968:SF13">
    <property type="entry name" value="ACETOLACTATE SYNTHASE CATALYTIC SUBUNIT, MITOCHONDRIAL"/>
    <property type="match status" value="1"/>
</dbReference>
<dbReference type="SUPFAM" id="SSF52467">
    <property type="entry name" value="DHS-like NAD/FAD-binding domain"/>
    <property type="match status" value="1"/>
</dbReference>
<evidence type="ECO:0000313" key="17">
    <source>
        <dbReference type="Proteomes" id="UP000677611"/>
    </source>
</evidence>
<name>A0ABS3NUN6_9BACI</name>
<keyword evidence="8 12" id="KW-0460">Magnesium</keyword>
<evidence type="ECO:0000256" key="12">
    <source>
        <dbReference type="RuleBase" id="RU003591"/>
    </source>
</evidence>
<proteinExistence type="inferred from homology"/>
<evidence type="ECO:0000313" key="16">
    <source>
        <dbReference type="EMBL" id="MBO1624653.1"/>
    </source>
</evidence>
<reference evidence="16 17" key="1">
    <citation type="submission" date="2021-03" db="EMBL/GenBank/DDBJ databases">
        <title>Identification of novel Bacillus strains.</title>
        <authorList>
            <person name="Xiao Z."/>
            <person name="Li Y."/>
            <person name="Shen J."/>
        </authorList>
    </citation>
    <scope>NUCLEOTIDE SEQUENCE [LARGE SCALE GENOMIC DNA]</scope>
    <source>
        <strain evidence="16 17">SY8</strain>
    </source>
</reference>
<dbReference type="NCBIfam" id="TIGR00118">
    <property type="entry name" value="acolac_lg"/>
    <property type="match status" value="1"/>
</dbReference>
<gene>
    <name evidence="16" type="primary">ilvB</name>
    <name evidence="16" type="ORF">J4P90_05230</name>
</gene>
<dbReference type="InterPro" id="IPR012000">
    <property type="entry name" value="Thiamin_PyroP_enz_cen_dom"/>
</dbReference>
<evidence type="ECO:0000256" key="9">
    <source>
        <dbReference type="ARBA" id="ARBA00023052"/>
    </source>
</evidence>
<dbReference type="InterPro" id="IPR011766">
    <property type="entry name" value="TPP_enzyme_TPP-bd"/>
</dbReference>
<keyword evidence="10 12" id="KW-0100">Branched-chain amino acid biosynthesis</keyword>
<keyword evidence="5 12" id="KW-0028">Amino-acid biosynthesis</keyword>
<dbReference type="Proteomes" id="UP000677611">
    <property type="component" value="Unassembled WGS sequence"/>
</dbReference>
<organism evidence="16 17">
    <name type="scientific">Bacillus arachidis</name>
    <dbReference type="NCBI Taxonomy" id="2819290"/>
    <lineage>
        <taxon>Bacteria</taxon>
        <taxon>Bacillati</taxon>
        <taxon>Bacillota</taxon>
        <taxon>Bacilli</taxon>
        <taxon>Bacillales</taxon>
        <taxon>Bacillaceae</taxon>
        <taxon>Bacillus</taxon>
    </lineage>
</organism>
<dbReference type="InterPro" id="IPR029035">
    <property type="entry name" value="DHS-like_NAD/FAD-binding_dom"/>
</dbReference>
<dbReference type="EMBL" id="JAGDQJ010000006">
    <property type="protein sequence ID" value="MBO1624653.1"/>
    <property type="molecule type" value="Genomic_DNA"/>
</dbReference>
<dbReference type="Gene3D" id="3.40.50.970">
    <property type="match status" value="2"/>
</dbReference>
<dbReference type="PANTHER" id="PTHR18968">
    <property type="entry name" value="THIAMINE PYROPHOSPHATE ENZYMES"/>
    <property type="match status" value="1"/>
</dbReference>
<evidence type="ECO:0000259" key="13">
    <source>
        <dbReference type="Pfam" id="PF00205"/>
    </source>
</evidence>
<dbReference type="Gene3D" id="3.40.50.1220">
    <property type="entry name" value="TPP-binding domain"/>
    <property type="match status" value="1"/>
</dbReference>
<evidence type="ECO:0000256" key="5">
    <source>
        <dbReference type="ARBA" id="ARBA00022605"/>
    </source>
</evidence>
<keyword evidence="6 12" id="KW-0808">Transferase</keyword>
<evidence type="ECO:0000256" key="10">
    <source>
        <dbReference type="ARBA" id="ARBA00023304"/>
    </source>
</evidence>
<comment type="cofactor">
    <cofactor evidence="12">
        <name>thiamine diphosphate</name>
        <dbReference type="ChEBI" id="CHEBI:58937"/>
    </cofactor>
    <text evidence="12">Binds 1 thiamine pyrophosphate per subunit.</text>
</comment>
<dbReference type="EC" id="2.2.1.6" evidence="4 12"/>
<feature type="domain" description="Thiamine pyrophosphate enzyme central" evidence="13">
    <location>
        <begin position="209"/>
        <end position="343"/>
    </location>
</feature>
<evidence type="ECO:0000256" key="6">
    <source>
        <dbReference type="ARBA" id="ARBA00022679"/>
    </source>
</evidence>
<protein>
    <recommendedName>
        <fullName evidence="4 12">Acetolactate synthase</fullName>
        <ecNumber evidence="4 12">2.2.1.6</ecNumber>
    </recommendedName>
</protein>
<comment type="pathway">
    <text evidence="2 12">Amino-acid biosynthesis; L-valine biosynthesis; L-valine from pyruvate: step 1/4.</text>
</comment>
<dbReference type="Pfam" id="PF02776">
    <property type="entry name" value="TPP_enzyme_N"/>
    <property type="match status" value="1"/>
</dbReference>
<feature type="domain" description="Thiamine pyrophosphate enzyme TPP-binding" evidence="14">
    <location>
        <begin position="400"/>
        <end position="546"/>
    </location>
</feature>
<dbReference type="InterPro" id="IPR029061">
    <property type="entry name" value="THDP-binding"/>
</dbReference>
<evidence type="ECO:0000256" key="2">
    <source>
        <dbReference type="ARBA" id="ARBA00005025"/>
    </source>
</evidence>
<comment type="pathway">
    <text evidence="1 12">Amino-acid biosynthesis; L-isoleucine biosynthesis; L-isoleucine from 2-oxobutanoate: step 1/4.</text>
</comment>
<keyword evidence="17" id="KW-1185">Reference proteome</keyword>
<dbReference type="InterPro" id="IPR012846">
    <property type="entry name" value="Acetolactate_synth_lsu"/>
</dbReference>
<evidence type="ECO:0000256" key="3">
    <source>
        <dbReference type="ARBA" id="ARBA00007812"/>
    </source>
</evidence>
<comment type="cofactor">
    <cofactor evidence="12">
        <name>Mg(2+)</name>
        <dbReference type="ChEBI" id="CHEBI:18420"/>
    </cofactor>
    <text evidence="12">Binds 1 Mg(2+) ion per subunit.</text>
</comment>
<dbReference type="InterPro" id="IPR045229">
    <property type="entry name" value="TPP_enz"/>
</dbReference>
<dbReference type="NCBIfam" id="NF005228">
    <property type="entry name" value="PRK06725.1"/>
    <property type="match status" value="1"/>
</dbReference>
<dbReference type="Pfam" id="PF02775">
    <property type="entry name" value="TPP_enzyme_C"/>
    <property type="match status" value="1"/>
</dbReference>
<dbReference type="InterPro" id="IPR039368">
    <property type="entry name" value="AHAS_TPP"/>
</dbReference>
<evidence type="ECO:0000256" key="1">
    <source>
        <dbReference type="ARBA" id="ARBA00004974"/>
    </source>
</evidence>
<sequence>MVEQHAVCDEVYSGEVKKVTGAGHVIHCLKKLGVTTVFGYPGGAILPVYDALYDSGLKHILTRHEQAAIHGAEGYARASGEVGVVFATSGPGATNLVTGLADAYMDSIPLVVITGQVATPLIGKDGFQEADVVGITMPVTKHNYQVRDVNQLSRILQEAYYIAKSGRPGPVLIDIPKDVQNSIVTNVFEGEVQIPGYKPRIEPDKMQLESVAEAISKADRPLLYIGGGVIHADASEELLTFAGRNQIPVVSTLMGLGAYPSGDPLFLGMLGMHGTYAANMAVTECDLLLAFGVRFDDRVTGKLELFSPHSKKVHIDIDPAELHKNVTVEYPVVGDVKRALQMLVDMRVACQTDAWVERVRTWQEEYPLSYEQSESKLKPQHVIHLVSELTNGEAIVTTEVGQHQMWAAHFYKAQKPRTFLTSGGLGTMGFGFPAAIGAQLAFEDKPVVCIAGDASFQMNIQELQTIAENNISVKVFIINNKFLGMVRQWQEMFYENRLSESQIGSPDFVKVAEAYGVKGLRATNPIEAKQVMLEAFCHQGPVVVDFCVEEGENVFPMVPPNKGNHEMIMKRWEE</sequence>
<dbReference type="InterPro" id="IPR012001">
    <property type="entry name" value="Thiamin_PyroP_enz_TPP-bd_dom"/>
</dbReference>
<feature type="domain" description="Thiamine pyrophosphate enzyme N-terminal TPP-binding" evidence="15">
    <location>
        <begin position="20"/>
        <end position="133"/>
    </location>
</feature>
<dbReference type="CDD" id="cd07035">
    <property type="entry name" value="TPP_PYR_POX_like"/>
    <property type="match status" value="1"/>
</dbReference>
<comment type="similarity">
    <text evidence="3 12">Belongs to the TPP enzyme family.</text>
</comment>
<keyword evidence="7 12" id="KW-0479">Metal-binding</keyword>
<evidence type="ECO:0000256" key="8">
    <source>
        <dbReference type="ARBA" id="ARBA00022842"/>
    </source>
</evidence>
<evidence type="ECO:0000256" key="11">
    <source>
        <dbReference type="ARBA" id="ARBA00048670"/>
    </source>
</evidence>
<dbReference type="SUPFAM" id="SSF52518">
    <property type="entry name" value="Thiamin diphosphate-binding fold (THDP-binding)"/>
    <property type="match status" value="2"/>
</dbReference>
<dbReference type="Pfam" id="PF00205">
    <property type="entry name" value="TPP_enzyme_M"/>
    <property type="match status" value="1"/>
</dbReference>
<accession>A0ABS3NUN6</accession>
<evidence type="ECO:0000259" key="15">
    <source>
        <dbReference type="Pfam" id="PF02776"/>
    </source>
</evidence>
<keyword evidence="9 12" id="KW-0786">Thiamine pyrophosphate</keyword>
<evidence type="ECO:0000259" key="14">
    <source>
        <dbReference type="Pfam" id="PF02775"/>
    </source>
</evidence>
<dbReference type="RefSeq" id="WP_208016953.1">
    <property type="nucleotide sequence ID" value="NZ_JAGDQJ010000006.1"/>
</dbReference>
<evidence type="ECO:0000256" key="7">
    <source>
        <dbReference type="ARBA" id="ARBA00022723"/>
    </source>
</evidence>
<comment type="catalytic activity">
    <reaction evidence="11 12">
        <text>2 pyruvate + H(+) = (2S)-2-acetolactate + CO2</text>
        <dbReference type="Rhea" id="RHEA:25249"/>
        <dbReference type="ChEBI" id="CHEBI:15361"/>
        <dbReference type="ChEBI" id="CHEBI:15378"/>
        <dbReference type="ChEBI" id="CHEBI:16526"/>
        <dbReference type="ChEBI" id="CHEBI:58476"/>
        <dbReference type="EC" id="2.2.1.6"/>
    </reaction>
</comment>
<dbReference type="CDD" id="cd02015">
    <property type="entry name" value="TPP_AHAS"/>
    <property type="match status" value="1"/>
</dbReference>